<dbReference type="OrthoDB" id="9811744at2"/>
<evidence type="ECO:0000256" key="4">
    <source>
        <dbReference type="ARBA" id="ARBA00009503"/>
    </source>
</evidence>
<evidence type="ECO:0000256" key="9">
    <source>
        <dbReference type="ARBA" id="ARBA00022842"/>
    </source>
</evidence>
<dbReference type="PANTHER" id="PTHR20941">
    <property type="entry name" value="FOLATE SYNTHESIS PROTEINS"/>
    <property type="match status" value="1"/>
</dbReference>
<reference evidence="15" key="1">
    <citation type="submission" date="2018-07" db="EMBL/GenBank/DDBJ databases">
        <authorList>
            <person name="Safronova V.I."/>
            <person name="Chirak E.R."/>
            <person name="Sazanova A.L."/>
        </authorList>
    </citation>
    <scope>NUCLEOTIDE SEQUENCE [LARGE SCALE GENOMIC DNA]</scope>
    <source>
        <strain evidence="15">RCAM04685</strain>
    </source>
</reference>
<dbReference type="UniPathway" id="UPA00077">
    <property type="reaction ID" value="UER00156"/>
</dbReference>
<dbReference type="GO" id="GO:0005829">
    <property type="term" value="C:cytosol"/>
    <property type="evidence" value="ECO:0007669"/>
    <property type="project" value="TreeGrafter"/>
</dbReference>
<organism evidence="14 15">
    <name type="scientific">Bosea caraganae</name>
    <dbReference type="NCBI Taxonomy" id="2763117"/>
    <lineage>
        <taxon>Bacteria</taxon>
        <taxon>Pseudomonadati</taxon>
        <taxon>Pseudomonadota</taxon>
        <taxon>Alphaproteobacteria</taxon>
        <taxon>Hyphomicrobiales</taxon>
        <taxon>Boseaceae</taxon>
        <taxon>Bosea</taxon>
    </lineage>
</organism>
<gene>
    <name evidence="14" type="primary">folP</name>
    <name evidence="14" type="ORF">DWE98_26610</name>
</gene>
<evidence type="ECO:0000256" key="2">
    <source>
        <dbReference type="ARBA" id="ARBA00001946"/>
    </source>
</evidence>
<dbReference type="PROSITE" id="PS00792">
    <property type="entry name" value="DHPS_1"/>
    <property type="match status" value="1"/>
</dbReference>
<dbReference type="Gene3D" id="3.20.20.20">
    <property type="entry name" value="Dihydropteroate synthase-like"/>
    <property type="match status" value="1"/>
</dbReference>
<keyword evidence="10 12" id="KW-0289">Folate biosynthesis</keyword>
<dbReference type="RefSeq" id="WP_114832345.1">
    <property type="nucleotide sequence ID" value="NZ_QQTO01000021.1"/>
</dbReference>
<dbReference type="GO" id="GO:0046656">
    <property type="term" value="P:folic acid biosynthetic process"/>
    <property type="evidence" value="ECO:0007669"/>
    <property type="project" value="UniProtKB-KW"/>
</dbReference>
<evidence type="ECO:0000256" key="1">
    <source>
        <dbReference type="ARBA" id="ARBA00000012"/>
    </source>
</evidence>
<comment type="cofactor">
    <cofactor evidence="2 12">
        <name>Mg(2+)</name>
        <dbReference type="ChEBI" id="CHEBI:18420"/>
    </cofactor>
</comment>
<dbReference type="NCBIfam" id="TIGR01496">
    <property type="entry name" value="DHPS"/>
    <property type="match status" value="1"/>
</dbReference>
<dbReference type="SUPFAM" id="SSF51717">
    <property type="entry name" value="Dihydropteroate synthetase-like"/>
    <property type="match status" value="1"/>
</dbReference>
<dbReference type="GO" id="GO:0046872">
    <property type="term" value="F:metal ion binding"/>
    <property type="evidence" value="ECO:0007669"/>
    <property type="project" value="UniProtKB-KW"/>
</dbReference>
<feature type="domain" description="Pterin-binding" evidence="13">
    <location>
        <begin position="19"/>
        <end position="266"/>
    </location>
</feature>
<dbReference type="InterPro" id="IPR011005">
    <property type="entry name" value="Dihydropteroate_synth-like_sf"/>
</dbReference>
<protein>
    <recommendedName>
        <fullName evidence="6 12">Dihydropteroate synthase</fullName>
        <shortName evidence="12">DHPS</shortName>
        <ecNumber evidence="5 12">2.5.1.15</ecNumber>
    </recommendedName>
    <alternativeName>
        <fullName evidence="11 12">Dihydropteroate pyrophosphorylase</fullName>
    </alternativeName>
</protein>
<evidence type="ECO:0000313" key="15">
    <source>
        <dbReference type="Proteomes" id="UP000255207"/>
    </source>
</evidence>
<dbReference type="InterPro" id="IPR006390">
    <property type="entry name" value="DHP_synth_dom"/>
</dbReference>
<evidence type="ECO:0000256" key="11">
    <source>
        <dbReference type="ARBA" id="ARBA00030193"/>
    </source>
</evidence>
<keyword evidence="9 12" id="KW-0460">Magnesium</keyword>
<evidence type="ECO:0000256" key="6">
    <source>
        <dbReference type="ARBA" id="ARBA00016919"/>
    </source>
</evidence>
<proteinExistence type="inferred from homology"/>
<accession>A0A370KYJ1</accession>
<evidence type="ECO:0000256" key="8">
    <source>
        <dbReference type="ARBA" id="ARBA00022723"/>
    </source>
</evidence>
<keyword evidence="7 12" id="KW-0808">Transferase</keyword>
<evidence type="ECO:0000256" key="3">
    <source>
        <dbReference type="ARBA" id="ARBA00004763"/>
    </source>
</evidence>
<evidence type="ECO:0000256" key="12">
    <source>
        <dbReference type="RuleBase" id="RU361205"/>
    </source>
</evidence>
<dbReference type="FunFam" id="3.20.20.20:FF:000006">
    <property type="entry name" value="Dihydropteroate synthase"/>
    <property type="match status" value="1"/>
</dbReference>
<dbReference type="EC" id="2.5.1.15" evidence="5 12"/>
<keyword evidence="15" id="KW-1185">Reference proteome</keyword>
<comment type="catalytic activity">
    <reaction evidence="1">
        <text>(7,8-dihydropterin-6-yl)methyl diphosphate + 4-aminobenzoate = 7,8-dihydropteroate + diphosphate</text>
        <dbReference type="Rhea" id="RHEA:19949"/>
        <dbReference type="ChEBI" id="CHEBI:17836"/>
        <dbReference type="ChEBI" id="CHEBI:17839"/>
        <dbReference type="ChEBI" id="CHEBI:33019"/>
        <dbReference type="ChEBI" id="CHEBI:72950"/>
        <dbReference type="EC" id="2.5.1.15"/>
    </reaction>
</comment>
<evidence type="ECO:0000256" key="10">
    <source>
        <dbReference type="ARBA" id="ARBA00022909"/>
    </source>
</evidence>
<dbReference type="GO" id="GO:0004156">
    <property type="term" value="F:dihydropteroate synthase activity"/>
    <property type="evidence" value="ECO:0007669"/>
    <property type="project" value="UniProtKB-EC"/>
</dbReference>
<evidence type="ECO:0000256" key="5">
    <source>
        <dbReference type="ARBA" id="ARBA00012458"/>
    </source>
</evidence>
<name>A0A370KYJ1_9HYPH</name>
<keyword evidence="8 12" id="KW-0479">Metal-binding</keyword>
<dbReference type="AlphaFoldDB" id="A0A370KYJ1"/>
<evidence type="ECO:0000259" key="13">
    <source>
        <dbReference type="PROSITE" id="PS50972"/>
    </source>
</evidence>
<dbReference type="GO" id="GO:0046654">
    <property type="term" value="P:tetrahydrofolate biosynthetic process"/>
    <property type="evidence" value="ECO:0007669"/>
    <property type="project" value="UniProtKB-UniPathway"/>
</dbReference>
<dbReference type="InterPro" id="IPR000489">
    <property type="entry name" value="Pterin-binding_dom"/>
</dbReference>
<dbReference type="InterPro" id="IPR045031">
    <property type="entry name" value="DHP_synth-like"/>
</dbReference>
<dbReference type="PROSITE" id="PS50972">
    <property type="entry name" value="PTERIN_BINDING"/>
    <property type="match status" value="1"/>
</dbReference>
<comment type="similarity">
    <text evidence="4 12">Belongs to the DHPS family.</text>
</comment>
<comment type="caution">
    <text evidence="14">The sequence shown here is derived from an EMBL/GenBank/DDBJ whole genome shotgun (WGS) entry which is preliminary data.</text>
</comment>
<sequence>MTAALTLPNGRRLALDGAPLLMGIVNVTPDSFSDGGQLQDAEAAIAHGERLATEGADIVDIGGESTRPGHARVDAATELARVLPVISGLKRSDVPVSIDTYKAEVAEAALKAGASIVNDVWGAQREPAIAAVAARFGAPIILMHNRDSIDAGIDIFAEVLRFLERSIAIAVEAGVPRTQLVVDPGIGFGKTPQQNLSLIRDLGRLKELGCPILLGASRKSTIGFVTGQKVAAERVPGSIAAHLYGVAQGAAIIRAHDVRPHAEALKVWAAIGEAP</sequence>
<evidence type="ECO:0000256" key="7">
    <source>
        <dbReference type="ARBA" id="ARBA00022679"/>
    </source>
</evidence>
<dbReference type="PROSITE" id="PS00793">
    <property type="entry name" value="DHPS_2"/>
    <property type="match status" value="1"/>
</dbReference>
<dbReference type="EMBL" id="QQTP01000023">
    <property type="protein sequence ID" value="RDJ20054.1"/>
    <property type="molecule type" value="Genomic_DNA"/>
</dbReference>
<dbReference type="Pfam" id="PF00809">
    <property type="entry name" value="Pterin_bind"/>
    <property type="match status" value="1"/>
</dbReference>
<dbReference type="Proteomes" id="UP000255207">
    <property type="component" value="Unassembled WGS sequence"/>
</dbReference>
<comment type="function">
    <text evidence="12">Catalyzes the condensation of para-aminobenzoate (pABA) with 6-hydroxymethyl-7,8-dihydropterin diphosphate (DHPt-PP) to form 7,8-dihydropteroate (H2Pte), the immediate precursor of folate derivatives.</text>
</comment>
<dbReference type="PANTHER" id="PTHR20941:SF1">
    <property type="entry name" value="FOLIC ACID SYNTHESIS PROTEIN FOL1"/>
    <property type="match status" value="1"/>
</dbReference>
<evidence type="ECO:0000313" key="14">
    <source>
        <dbReference type="EMBL" id="RDJ20054.1"/>
    </source>
</evidence>
<dbReference type="CDD" id="cd00739">
    <property type="entry name" value="DHPS"/>
    <property type="match status" value="1"/>
</dbReference>
<comment type="pathway">
    <text evidence="3 12">Cofactor biosynthesis; tetrahydrofolate biosynthesis; 7,8-dihydrofolate from 2-amino-4-hydroxy-6-hydroxymethyl-7,8-dihydropteridine diphosphate and 4-aminobenzoate: step 1/2.</text>
</comment>